<dbReference type="GO" id="GO:0016973">
    <property type="term" value="P:poly(A)+ mRNA export from nucleus"/>
    <property type="evidence" value="ECO:0007669"/>
    <property type="project" value="TreeGrafter"/>
</dbReference>
<evidence type="ECO:0000256" key="4">
    <source>
        <dbReference type="ARBA" id="ARBA00022614"/>
    </source>
</evidence>
<evidence type="ECO:0000256" key="1">
    <source>
        <dbReference type="ARBA" id="ARBA00004123"/>
    </source>
</evidence>
<dbReference type="InterPro" id="IPR005637">
    <property type="entry name" value="TAP_C_dom"/>
</dbReference>
<evidence type="ECO:0000313" key="10">
    <source>
        <dbReference type="Proteomes" id="UP000694925"/>
    </source>
</evidence>
<organism evidence="10 11">
    <name type="scientific">Ceratina calcarata</name>
    <dbReference type="NCBI Taxonomy" id="156304"/>
    <lineage>
        <taxon>Eukaryota</taxon>
        <taxon>Metazoa</taxon>
        <taxon>Ecdysozoa</taxon>
        <taxon>Arthropoda</taxon>
        <taxon>Hexapoda</taxon>
        <taxon>Insecta</taxon>
        <taxon>Pterygota</taxon>
        <taxon>Neoptera</taxon>
        <taxon>Endopterygota</taxon>
        <taxon>Hymenoptera</taxon>
        <taxon>Apocrita</taxon>
        <taxon>Aculeata</taxon>
        <taxon>Apoidea</taxon>
        <taxon>Anthophila</taxon>
        <taxon>Apidae</taxon>
        <taxon>Ceratina</taxon>
        <taxon>Zadontomerus</taxon>
    </lineage>
</organism>
<dbReference type="InterPro" id="IPR030217">
    <property type="entry name" value="NXF_fam"/>
</dbReference>
<dbReference type="Gene3D" id="1.10.8.10">
    <property type="entry name" value="DNA helicase RuvA subunit, C-terminal domain"/>
    <property type="match status" value="1"/>
</dbReference>
<keyword evidence="5" id="KW-0677">Repeat</keyword>
<dbReference type="InterPro" id="IPR057125">
    <property type="entry name" value="NXF1/2/3/5-like_LRR"/>
</dbReference>
<evidence type="ECO:0000313" key="11">
    <source>
        <dbReference type="RefSeq" id="XP_017876863.1"/>
    </source>
</evidence>
<dbReference type="GeneID" id="108623084"/>
<feature type="domain" description="NTF2" evidence="8">
    <location>
        <begin position="301"/>
        <end position="448"/>
    </location>
</feature>
<gene>
    <name evidence="11" type="primary">LOC108623084</name>
</gene>
<evidence type="ECO:0000259" key="9">
    <source>
        <dbReference type="PROSITE" id="PS51281"/>
    </source>
</evidence>
<dbReference type="InterPro" id="IPR032675">
    <property type="entry name" value="LRR_dom_sf"/>
</dbReference>
<dbReference type="SUPFAM" id="SSF54427">
    <property type="entry name" value="NTF2-like"/>
    <property type="match status" value="1"/>
</dbReference>
<evidence type="ECO:0000256" key="6">
    <source>
        <dbReference type="ARBA" id="ARBA00022816"/>
    </source>
</evidence>
<keyword evidence="6" id="KW-0509">mRNA transport</keyword>
<dbReference type="AlphaFoldDB" id="A0AAJ7N4S3"/>
<dbReference type="Gene3D" id="3.80.10.10">
    <property type="entry name" value="Ribonuclease Inhibitor"/>
    <property type="match status" value="1"/>
</dbReference>
<dbReference type="GO" id="GO:0005634">
    <property type="term" value="C:nucleus"/>
    <property type="evidence" value="ECO:0007669"/>
    <property type="project" value="UniProtKB-SubCell"/>
</dbReference>
<feature type="domain" description="TAP-C" evidence="9">
    <location>
        <begin position="480"/>
        <end position="535"/>
    </location>
</feature>
<dbReference type="Gene3D" id="3.10.450.50">
    <property type="match status" value="1"/>
</dbReference>
<dbReference type="InterPro" id="IPR018222">
    <property type="entry name" value="Nuclear_transport_factor_2_euk"/>
</dbReference>
<reference evidence="11" key="1">
    <citation type="submission" date="2025-08" db="UniProtKB">
        <authorList>
            <consortium name="RefSeq"/>
        </authorList>
    </citation>
    <scope>IDENTIFICATION</scope>
    <source>
        <tissue evidence="11">Whole body</tissue>
    </source>
</reference>
<evidence type="ECO:0000256" key="2">
    <source>
        <dbReference type="ARBA" id="ARBA00009285"/>
    </source>
</evidence>
<dbReference type="Proteomes" id="UP000694925">
    <property type="component" value="Unplaced"/>
</dbReference>
<dbReference type="InterPro" id="IPR001611">
    <property type="entry name" value="Leu-rich_rpt"/>
</dbReference>
<evidence type="ECO:0000256" key="7">
    <source>
        <dbReference type="ARBA" id="ARBA00023242"/>
    </source>
</evidence>
<dbReference type="SUPFAM" id="SSF46934">
    <property type="entry name" value="UBA-like"/>
    <property type="match status" value="1"/>
</dbReference>
<name>A0AAJ7N4S3_9HYME</name>
<dbReference type="InterPro" id="IPR032710">
    <property type="entry name" value="NTF2-like_dom_sf"/>
</dbReference>
<dbReference type="PROSITE" id="PS51281">
    <property type="entry name" value="TAP_C"/>
    <property type="match status" value="1"/>
</dbReference>
<dbReference type="RefSeq" id="XP_017876863.1">
    <property type="nucleotide sequence ID" value="XM_018021374.2"/>
</dbReference>
<dbReference type="Pfam" id="PF22602">
    <property type="entry name" value="NXF_NTF2"/>
    <property type="match status" value="1"/>
</dbReference>
<dbReference type="PROSITE" id="PS50177">
    <property type="entry name" value="NTF2_DOMAIN"/>
    <property type="match status" value="1"/>
</dbReference>
<dbReference type="PANTHER" id="PTHR10662">
    <property type="entry name" value="NUCLEAR RNA EXPORT FACTOR"/>
    <property type="match status" value="1"/>
</dbReference>
<dbReference type="InterPro" id="IPR002075">
    <property type="entry name" value="NTF2_dom"/>
</dbReference>
<dbReference type="InterPro" id="IPR009060">
    <property type="entry name" value="UBA-like_sf"/>
</dbReference>
<protein>
    <submittedName>
        <fullName evidence="11">Nuclear RNA export factor 1-like isoform X2</fullName>
    </submittedName>
</protein>
<keyword evidence="4" id="KW-0433">Leucine-rich repeat</keyword>
<dbReference type="Pfam" id="PF03943">
    <property type="entry name" value="TAP_C"/>
    <property type="match status" value="1"/>
</dbReference>
<evidence type="ECO:0000256" key="5">
    <source>
        <dbReference type="ARBA" id="ARBA00022737"/>
    </source>
</evidence>
<dbReference type="SUPFAM" id="SSF52058">
    <property type="entry name" value="L domain-like"/>
    <property type="match status" value="1"/>
</dbReference>
<accession>A0AAJ7N4S3</accession>
<comment type="subcellular location">
    <subcellularLocation>
        <location evidence="1">Nucleus</location>
    </subcellularLocation>
</comment>
<dbReference type="PANTHER" id="PTHR10662:SF22">
    <property type="entry name" value="NUCLEAR RNA EXPORT FACTOR 1"/>
    <property type="match status" value="1"/>
</dbReference>
<dbReference type="SMART" id="SM00804">
    <property type="entry name" value="TAP_C"/>
    <property type="match status" value="1"/>
</dbReference>
<dbReference type="PROSITE" id="PS51450">
    <property type="entry name" value="LRR"/>
    <property type="match status" value="1"/>
</dbReference>
<dbReference type="Pfam" id="PF24048">
    <property type="entry name" value="LRR_NXF1-5"/>
    <property type="match status" value="1"/>
</dbReference>
<keyword evidence="7" id="KW-0539">Nucleus</keyword>
<dbReference type="CDD" id="cd00531">
    <property type="entry name" value="NTF2_like"/>
    <property type="match status" value="1"/>
</dbReference>
<dbReference type="GO" id="GO:0003723">
    <property type="term" value="F:RNA binding"/>
    <property type="evidence" value="ECO:0007669"/>
    <property type="project" value="TreeGrafter"/>
</dbReference>
<keyword evidence="3" id="KW-0813">Transport</keyword>
<sequence>MTTEITESVPSWEPIRLTYTKPLFTNQESTLASRQDLWHKFILFGTGQHKRNEILKNVILCCEPEVLLPVMYKQEGPNKSSFLAKCTAATIENFVKQGLRVLMPNDQELCVDVVLGYTDSQDVQLNPQRAVAQALYFRYEPTKKVLNLDDFENEKSLTSIYCPISLHKVLHFVLRCSKMGILGNRDSRLPVRELSLKYNQIIGITLFEKFFNYHLTKLDLRHNQITDVEYLHYFNEFKISELWLDGNPLCEKYNKCQDYIQAVRNVFPHLQKLDGVVIGIEQKFVPNVQRNYLRDGRNTSLVKQFVRHYFTLYDQDDRQIMNGLYERDALYSMTLGHVSNYYHKQFVKMFATNRNLLKFVDYAKCHEFLLRGPEKIISALRSQPPTIHHFKSFHVDLLYEGELDLIISVQGLFSFRAVSCPPMFFNRTFIIMKKEDNEYCITNDQCYLDGNNSLNHSANSDVKSETKIVPKFTPTVFSVSEKDHLLTYMHELTTMNMKFCYQYLDDANWDIRTAITTFMSMYTVNNVPPEAFHKYEPDCINNVHTYV</sequence>
<keyword evidence="10" id="KW-1185">Reference proteome</keyword>
<proteinExistence type="inferred from homology"/>
<comment type="similarity">
    <text evidence="2">Belongs to the NXF family.</text>
</comment>
<evidence type="ECO:0000256" key="3">
    <source>
        <dbReference type="ARBA" id="ARBA00022448"/>
    </source>
</evidence>
<evidence type="ECO:0000259" key="8">
    <source>
        <dbReference type="PROSITE" id="PS50177"/>
    </source>
</evidence>
<dbReference type="KEGG" id="ccal:108623084"/>